<dbReference type="Proteomes" id="UP000092093">
    <property type="component" value="Unassembled WGS sequence"/>
</dbReference>
<evidence type="ECO:0000313" key="1">
    <source>
        <dbReference type="EMBL" id="OBQ38474.1"/>
    </source>
</evidence>
<proteinExistence type="predicted"/>
<protein>
    <recommendedName>
        <fullName evidence="3">HNH nuclease domain-containing protein</fullName>
    </recommendedName>
</protein>
<dbReference type="Gene3D" id="1.10.30.50">
    <property type="match status" value="1"/>
</dbReference>
<dbReference type="AlphaFoldDB" id="A0A1B7WMZ1"/>
<comment type="caution">
    <text evidence="1">The sequence shown here is derived from an EMBL/GenBank/DDBJ whole genome shotgun (WGS) entry which is preliminary data.</text>
</comment>
<organism evidence="1 2">
    <name type="scientific">Aphanizomenon flos-aquae WA102</name>
    <dbReference type="NCBI Taxonomy" id="1710896"/>
    <lineage>
        <taxon>Bacteria</taxon>
        <taxon>Bacillati</taxon>
        <taxon>Cyanobacteriota</taxon>
        <taxon>Cyanophyceae</taxon>
        <taxon>Nostocales</taxon>
        <taxon>Aphanizomenonaceae</taxon>
        <taxon>Aphanizomenon</taxon>
    </lineage>
</organism>
<sequence>MHKAGDIREDGHIFSQYSKQANGKVYEIWLSPEARERDLQRRRDRIAKKRQDVGFLQRERTKKNQLRRLKYQNDSEYRARIIRASIETERRKKDDPVFKIKRSSARLRRYSERYKSDVSFASRCVEKAAARRERLKSDYAHLPKESKEIIRCFYDLRARLSNCTGIVFHVDHVVPLARGGSHSPCNLQVITSIANMRKHARLEYVHNS</sequence>
<evidence type="ECO:0008006" key="3">
    <source>
        <dbReference type="Google" id="ProtNLM"/>
    </source>
</evidence>
<accession>A0A1B7WMZ1</accession>
<dbReference type="CDD" id="cd00085">
    <property type="entry name" value="HNHc"/>
    <property type="match status" value="1"/>
</dbReference>
<name>A0A1B7WMZ1_APHFL</name>
<dbReference type="InterPro" id="IPR003615">
    <property type="entry name" value="HNH_nuc"/>
</dbReference>
<evidence type="ECO:0000313" key="2">
    <source>
        <dbReference type="Proteomes" id="UP000092093"/>
    </source>
</evidence>
<dbReference type="EMBL" id="LJOW01000226">
    <property type="protein sequence ID" value="OBQ38474.1"/>
    <property type="molecule type" value="Genomic_DNA"/>
</dbReference>
<reference evidence="1 2" key="1">
    <citation type="submission" date="2015-09" db="EMBL/GenBank/DDBJ databases">
        <title>Aphanizomenon flos-aquae WA102.</title>
        <authorList>
            <person name="Driscoll C."/>
        </authorList>
    </citation>
    <scope>NUCLEOTIDE SEQUENCE [LARGE SCALE GENOMIC DNA]</scope>
    <source>
        <strain evidence="1">WA102</strain>
    </source>
</reference>
<gene>
    <name evidence="1" type="ORF">AN484_24205</name>
</gene>